<keyword evidence="4" id="KW-1185">Reference proteome</keyword>
<evidence type="ECO:0000256" key="1">
    <source>
        <dbReference type="SAM" id="MobiDB-lite"/>
    </source>
</evidence>
<feature type="chain" id="PRO_5012083605" evidence="2">
    <location>
        <begin position="25"/>
        <end position="279"/>
    </location>
</feature>
<keyword evidence="2" id="KW-0732">Signal</keyword>
<sequence>MKTSSWCTWCLFVALLAPSRGAWADPITPWPGEQTAPGTLQLVPLLYVSGDARTTYPSLYASTGFGDAWDVYVGVWGIAGAEGTGFDMLDVFPRYHLGEETALALRLMLTPGDGFILGGELHTNLSWGNVSLMLNAGARPDFEWGSGSLRTATVFAMVAPEYHFSERFSVYFELNPAVSAVAPFSNERSLGAELSLLPGICFSLDEEQNHQFSVGAELLLRRGEDVSLANSVTFAAWYATSFDLGGGEKEEASERASAPVASRRLGQRSALMSQTPGLR</sequence>
<name>A0A250IGX4_9BACT</name>
<dbReference type="EMBL" id="CP022163">
    <property type="protein sequence ID" value="ATB31005.1"/>
    <property type="molecule type" value="Genomic_DNA"/>
</dbReference>
<feature type="signal peptide" evidence="2">
    <location>
        <begin position="1"/>
        <end position="24"/>
    </location>
</feature>
<gene>
    <name evidence="3" type="ORF">MEBOL_004467</name>
</gene>
<dbReference type="KEGG" id="mbd:MEBOL_004467"/>
<evidence type="ECO:0000313" key="4">
    <source>
        <dbReference type="Proteomes" id="UP000217289"/>
    </source>
</evidence>
<dbReference type="RefSeq" id="WP_095979389.1">
    <property type="nucleotide sequence ID" value="NZ_CP022163.1"/>
</dbReference>
<proteinExistence type="predicted"/>
<evidence type="ECO:0000313" key="3">
    <source>
        <dbReference type="EMBL" id="ATB31005.1"/>
    </source>
</evidence>
<protein>
    <submittedName>
        <fullName evidence="3">Uncharacterized protein</fullName>
    </submittedName>
</protein>
<reference evidence="3 4" key="1">
    <citation type="submission" date="2017-06" db="EMBL/GenBank/DDBJ databases">
        <authorList>
            <person name="Kim H.J."/>
            <person name="Triplett B.A."/>
        </authorList>
    </citation>
    <scope>NUCLEOTIDE SEQUENCE [LARGE SCALE GENOMIC DNA]</scope>
    <source>
        <strain evidence="3 4">DSM 14713</strain>
    </source>
</reference>
<dbReference type="Proteomes" id="UP000217289">
    <property type="component" value="Chromosome"/>
</dbReference>
<feature type="compositionally biased region" description="Polar residues" evidence="1">
    <location>
        <begin position="270"/>
        <end position="279"/>
    </location>
</feature>
<evidence type="ECO:0000256" key="2">
    <source>
        <dbReference type="SAM" id="SignalP"/>
    </source>
</evidence>
<accession>A0A250IGX4</accession>
<organism evidence="3 4">
    <name type="scientific">Melittangium boletus DSM 14713</name>
    <dbReference type="NCBI Taxonomy" id="1294270"/>
    <lineage>
        <taxon>Bacteria</taxon>
        <taxon>Pseudomonadati</taxon>
        <taxon>Myxococcota</taxon>
        <taxon>Myxococcia</taxon>
        <taxon>Myxococcales</taxon>
        <taxon>Cystobacterineae</taxon>
        <taxon>Archangiaceae</taxon>
        <taxon>Melittangium</taxon>
    </lineage>
</organism>
<feature type="region of interest" description="Disordered" evidence="1">
    <location>
        <begin position="249"/>
        <end position="279"/>
    </location>
</feature>
<dbReference type="OrthoDB" id="9999924at2"/>
<dbReference type="AlphaFoldDB" id="A0A250IGX4"/>